<dbReference type="Gramene" id="CMR415CT">
    <property type="protein sequence ID" value="CMR415CT"/>
    <property type="gene ID" value="CMR415C"/>
</dbReference>
<dbReference type="Gene3D" id="1.25.40.20">
    <property type="entry name" value="Ankyrin repeat-containing domain"/>
    <property type="match status" value="1"/>
</dbReference>
<feature type="region of interest" description="Disordered" evidence="3">
    <location>
        <begin position="778"/>
        <end position="819"/>
    </location>
</feature>
<reference evidence="4 5" key="2">
    <citation type="journal article" date="2007" name="BMC Biol.">
        <title>A 100%-complete sequence reveals unusually simple genomic features in the hot-spring red alga Cyanidioschyzon merolae.</title>
        <authorList>
            <person name="Nozaki H."/>
            <person name="Takano H."/>
            <person name="Misumi O."/>
            <person name="Terasawa K."/>
            <person name="Matsuzaki M."/>
            <person name="Maruyama S."/>
            <person name="Nishida K."/>
            <person name="Yagisawa F."/>
            <person name="Yoshida Y."/>
            <person name="Fujiwara T."/>
            <person name="Takio S."/>
            <person name="Tamura K."/>
            <person name="Chung S.J."/>
            <person name="Nakamura S."/>
            <person name="Kuroiwa H."/>
            <person name="Tanaka K."/>
            <person name="Sato N."/>
            <person name="Kuroiwa T."/>
        </authorList>
    </citation>
    <scope>NUCLEOTIDE SEQUENCE [LARGE SCALE GENOMIC DNA]</scope>
    <source>
        <strain evidence="4 5">10D</strain>
    </source>
</reference>
<evidence type="ECO:0000313" key="4">
    <source>
        <dbReference type="EMBL" id="BAM82599.1"/>
    </source>
</evidence>
<dbReference type="InterPro" id="IPR000408">
    <property type="entry name" value="Reg_chr_condens"/>
</dbReference>
<gene>
    <name evidence="4" type="ORF">CYME_CMR415C</name>
</gene>
<feature type="repeat" description="RCC1" evidence="2">
    <location>
        <begin position="152"/>
        <end position="223"/>
    </location>
</feature>
<dbReference type="STRING" id="280699.M1VBD5"/>
<dbReference type="Proteomes" id="UP000007014">
    <property type="component" value="Chromosome 18"/>
</dbReference>
<feature type="region of interest" description="Disordered" evidence="3">
    <location>
        <begin position="903"/>
        <end position="937"/>
    </location>
</feature>
<dbReference type="EMBL" id="AP006500">
    <property type="protein sequence ID" value="BAM82599.1"/>
    <property type="molecule type" value="Genomic_DNA"/>
</dbReference>
<dbReference type="PANTHER" id="PTHR22872:SF2">
    <property type="entry name" value="INHIBITOR OF BRUTON TYROSINE KINASE"/>
    <property type="match status" value="1"/>
</dbReference>
<dbReference type="eggNOG" id="KOG0783">
    <property type="taxonomic scope" value="Eukaryota"/>
</dbReference>
<feature type="compositionally biased region" description="Polar residues" evidence="3">
    <location>
        <begin position="1145"/>
        <end position="1162"/>
    </location>
</feature>
<dbReference type="OrthoDB" id="1893551at2759"/>
<dbReference type="PROSITE" id="PS50012">
    <property type="entry name" value="RCC1_3"/>
    <property type="match status" value="2"/>
</dbReference>
<dbReference type="InterPro" id="IPR009091">
    <property type="entry name" value="RCC1/BLIP-II"/>
</dbReference>
<dbReference type="InterPro" id="IPR036770">
    <property type="entry name" value="Ankyrin_rpt-contain_sf"/>
</dbReference>
<accession>M1VBD5</accession>
<dbReference type="RefSeq" id="XP_005538635.1">
    <property type="nucleotide sequence ID" value="XM_005538578.1"/>
</dbReference>
<sequence>MSERRVCSALPCTLASKAASNCVERRLAPLDTDERETTLTGIVSQRDECGRTLLHWIAGFENADLAFEGVQQLLAANRCPSNFLRERDWESGWSAAHRAVYTGNLRAFIELILKDHEVLLSRDHENLSPLDLYYLRYVAPLNRPPRATCSIREVWAWGENADFQLGLPHSTRSADAKPRRLGRNGGTSWPSEGRKAMSGSAAFDADVIQIATAEQHTIFLTRDRRVYVAGFGANGRLGLGRPYSRTGSSSSESAFGTNRSPFSCLQPVRLSPPEWELRPIVYVAAGGKQSAAITACGMLCVWGSDLWSPTFVTSLKHDPIRIVDLSETHALALSRENIVYWAPADAPCKYRAIMHGALGERKTRAIAAGDGFRCAALIRTDHHDEVLVWIAGSADLRRVRFPGLTASMSAHVDELDHAPGARLSLASRVRPRGAVPCRRFAQISAAGSFVLILGEAGDPFLLRLDSDTYARRDRAPAPAADRQDHPEMKGLWAQPLQTSGRMSYRFQRICCTATVCYALDEMGCLWQWSTEDAFTKRRRGKRVPYLRGAIEVAASAQHAFAIVEARWTQAQTSMAACSLEWGSCDFRMQQAATTTTTTTPLPCSLSHMCEEAVLARLTFDTVWHLLEASAYANTPCIRESCSRFLLGNLDIFLASTTERGLDLEFFPMALAFLEQDLKRMLANTNERSRMLQQTEHWGTVSRAEQQSHRAAAMQSFRELCARYGLSVCSLTRFEKSASTREDVMRSARDFPSPGLGDRALSDVALLRNGRSLVMQETREHLEEAPERSKAEAQPFSRTRPVRSGKSASTSSETTSRETPAGLVHVAANDAVTHNDGHAGSYTTVLLLPGDAGARVMEDASEHTGAGRMTSGRSAPQHIARRESYIRTKSDRSWHQETCCEAGSFFSGKSHSTSSVEGASVDRASPSSSAKARSAGQSFRELLQQEAADTQRATQLVSIAGTPENPATCTQRIAKHPAGAGRQQRRAPRDAVLPEQQQQQQQQAGSLPSLLISDTLAAALGSAASSMRARSWGQEAGSGPSVSQPCSFRKLLEETQNADRSCACAVRRNQLSPLWDRRYVSGQARASISEIEHEELQKAAEQAEATWLAEQMAIIEAMEAAQGRNGRRSHSRRQPSISRRACMEPVTSQPRCTGRTTPHSSST</sequence>
<dbReference type="InterPro" id="IPR051625">
    <property type="entry name" value="Signaling_Regulatory_Domain"/>
</dbReference>
<dbReference type="HOGENOM" id="CLU_275134_0_0_1"/>
<dbReference type="Gene3D" id="2.130.10.30">
    <property type="entry name" value="Regulator of chromosome condensation 1/beta-lactamase-inhibitor protein II"/>
    <property type="match status" value="1"/>
</dbReference>
<feature type="compositionally biased region" description="Low complexity" evidence="3">
    <location>
        <begin position="922"/>
        <end position="934"/>
    </location>
</feature>
<keyword evidence="5" id="KW-1185">Reference proteome</keyword>
<feature type="compositionally biased region" description="Basic and acidic residues" evidence="3">
    <location>
        <begin position="778"/>
        <end position="790"/>
    </location>
</feature>
<feature type="repeat" description="RCC1" evidence="2">
    <location>
        <begin position="224"/>
        <end position="296"/>
    </location>
</feature>
<feature type="region of interest" description="Disordered" evidence="3">
    <location>
        <begin position="168"/>
        <end position="195"/>
    </location>
</feature>
<feature type="compositionally biased region" description="Low complexity" evidence="3">
    <location>
        <begin position="808"/>
        <end position="818"/>
    </location>
</feature>
<feature type="compositionally biased region" description="Low complexity" evidence="3">
    <location>
        <begin position="903"/>
        <end position="914"/>
    </location>
</feature>
<evidence type="ECO:0000256" key="2">
    <source>
        <dbReference type="PROSITE-ProRule" id="PRU00235"/>
    </source>
</evidence>
<protein>
    <submittedName>
        <fullName evidence="4">Similar to BTB domain and Ankaryin repeat containing protein</fullName>
    </submittedName>
</protein>
<reference evidence="4 5" key="1">
    <citation type="journal article" date="2004" name="Nature">
        <title>Genome sequence of the ultrasmall unicellular red alga Cyanidioschyzon merolae 10D.</title>
        <authorList>
            <person name="Matsuzaki M."/>
            <person name="Misumi O."/>
            <person name="Shin-i T."/>
            <person name="Maruyama S."/>
            <person name="Takahara M."/>
            <person name="Miyagishima S."/>
            <person name="Mori T."/>
            <person name="Nishida K."/>
            <person name="Yagisawa F."/>
            <person name="Nishida K."/>
            <person name="Yoshida Y."/>
            <person name="Nishimura Y."/>
            <person name="Nakao S."/>
            <person name="Kobayashi T."/>
            <person name="Momoyama Y."/>
            <person name="Higashiyama T."/>
            <person name="Minoda A."/>
            <person name="Sano M."/>
            <person name="Nomoto H."/>
            <person name="Oishi K."/>
            <person name="Hayashi H."/>
            <person name="Ohta F."/>
            <person name="Nishizaka S."/>
            <person name="Haga S."/>
            <person name="Miura S."/>
            <person name="Morishita T."/>
            <person name="Kabeya Y."/>
            <person name="Terasawa K."/>
            <person name="Suzuki Y."/>
            <person name="Ishii Y."/>
            <person name="Asakawa S."/>
            <person name="Takano H."/>
            <person name="Ohta N."/>
            <person name="Kuroiwa H."/>
            <person name="Tanaka K."/>
            <person name="Shimizu N."/>
            <person name="Sugano S."/>
            <person name="Sato N."/>
            <person name="Nozaki H."/>
            <person name="Ogasawara N."/>
            <person name="Kohara Y."/>
            <person name="Kuroiwa T."/>
        </authorList>
    </citation>
    <scope>NUCLEOTIDE SEQUENCE [LARGE SCALE GENOMIC DNA]</scope>
    <source>
        <strain evidence="4 5">10D</strain>
    </source>
</reference>
<dbReference type="GeneID" id="16997137"/>
<dbReference type="AlphaFoldDB" id="M1VBD5"/>
<feature type="region of interest" description="Disordered" evidence="3">
    <location>
        <begin position="1118"/>
        <end position="1162"/>
    </location>
</feature>
<name>M1VBD5_CYAM1</name>
<evidence type="ECO:0000256" key="3">
    <source>
        <dbReference type="SAM" id="MobiDB-lite"/>
    </source>
</evidence>
<dbReference type="KEGG" id="cme:CYME_CMR415C"/>
<feature type="region of interest" description="Disordered" evidence="3">
    <location>
        <begin position="974"/>
        <end position="1005"/>
    </location>
</feature>
<proteinExistence type="predicted"/>
<evidence type="ECO:0000313" key="5">
    <source>
        <dbReference type="Proteomes" id="UP000007014"/>
    </source>
</evidence>
<organism evidence="4 5">
    <name type="scientific">Cyanidioschyzon merolae (strain NIES-3377 / 10D)</name>
    <name type="common">Unicellular red alga</name>
    <dbReference type="NCBI Taxonomy" id="280699"/>
    <lineage>
        <taxon>Eukaryota</taxon>
        <taxon>Rhodophyta</taxon>
        <taxon>Bangiophyceae</taxon>
        <taxon>Cyanidiales</taxon>
        <taxon>Cyanidiaceae</taxon>
        <taxon>Cyanidioschyzon</taxon>
    </lineage>
</organism>
<keyword evidence="1" id="KW-0677">Repeat</keyword>
<dbReference type="SUPFAM" id="SSF50985">
    <property type="entry name" value="RCC1/BLIP-II"/>
    <property type="match status" value="1"/>
</dbReference>
<evidence type="ECO:0000256" key="1">
    <source>
        <dbReference type="ARBA" id="ARBA00022737"/>
    </source>
</evidence>
<dbReference type="PANTHER" id="PTHR22872">
    <property type="entry name" value="BTK-BINDING PROTEIN-RELATED"/>
    <property type="match status" value="1"/>
</dbReference>